<reference evidence="7 8" key="1">
    <citation type="submission" date="2015-02" db="EMBL/GenBank/DDBJ databases">
        <title>Draft genome sequences of ten Microbacterium spp. with emphasis on heavy metal contaminated environments.</title>
        <authorList>
            <person name="Corretto E."/>
        </authorList>
    </citation>
    <scope>NUCLEOTIDE SEQUENCE [LARGE SCALE GENOMIC DNA]</scope>
    <source>
        <strain evidence="7 8">DSM 8608</strain>
    </source>
</reference>
<evidence type="ECO:0000313" key="7">
    <source>
        <dbReference type="EMBL" id="KJL42558.1"/>
    </source>
</evidence>
<keyword evidence="4" id="KW-1133">Transmembrane helix</keyword>
<dbReference type="SUPFAM" id="SSF49503">
    <property type="entry name" value="Cupredoxins"/>
    <property type="match status" value="3"/>
</dbReference>
<keyword evidence="8" id="KW-1185">Reference proteome</keyword>
<dbReference type="InterPro" id="IPR011706">
    <property type="entry name" value="Cu-oxidase_C"/>
</dbReference>
<evidence type="ECO:0000256" key="3">
    <source>
        <dbReference type="ARBA" id="ARBA00023008"/>
    </source>
</evidence>
<keyword evidence="3" id="KW-0186">Copper</keyword>
<sequence>MLPPRTASAKSRWAWFARRLGAVLGLVAVGLVGWMWWASVLPGSYSALDMGVPDFGGGAGSEAHAVAHGHSAAAAAGAGAAVPASADGISVPELTADPDRPADVHVELTARAERVSIAGGEPFDGFTLNGTTPGPTIRATEGQLVEVVLRNEDVPAGVTAHWHGVDVPNAMDGVAGVTQDAVMPGQSFTYRFVAEQVGTFWYHAHQASHPQVVGGLFGALILDPAPETDAAAAADVNPPAVDVVAAIHTYPGGQRTIGGALGDSHRESAPGDIVRVRLINTDSTPTSAWVTGSPFRVLAVDGHDLVGPTSLADQSVQITAGGRADLEVRVPESGAVRVQVPGASVTIGPDGVDADETSAPREHLDLLSYGEPADVALDPEAPDRRFAYDIGRLPGFLDGRPGYWWTINGGMGAAVPMYMVDEGDVVVMTISNSSGEGHPMHLHGHHLLVLSRDGVPSSGSPWWVDSLDVVHGESFEVAFVADNPGVWMDHCHNLPHAAEGLMTHVAYNGVTTPFRLGRDTGNDPE</sequence>
<dbReference type="GO" id="GO:0016491">
    <property type="term" value="F:oxidoreductase activity"/>
    <property type="evidence" value="ECO:0007669"/>
    <property type="project" value="UniProtKB-KW"/>
</dbReference>
<evidence type="ECO:0000313" key="8">
    <source>
        <dbReference type="Proteomes" id="UP000034098"/>
    </source>
</evidence>
<dbReference type="EC" id="1.-.-.-" evidence="7"/>
<evidence type="ECO:0000259" key="5">
    <source>
        <dbReference type="Pfam" id="PF07731"/>
    </source>
</evidence>
<feature type="transmembrane region" description="Helical" evidence="4">
    <location>
        <begin position="20"/>
        <end position="37"/>
    </location>
</feature>
<dbReference type="InterPro" id="IPR008972">
    <property type="entry name" value="Cupredoxin"/>
</dbReference>
<evidence type="ECO:0000256" key="1">
    <source>
        <dbReference type="ARBA" id="ARBA00022723"/>
    </source>
</evidence>
<accession>A0A0M2HEC7</accession>
<evidence type="ECO:0000256" key="2">
    <source>
        <dbReference type="ARBA" id="ARBA00023002"/>
    </source>
</evidence>
<dbReference type="Proteomes" id="UP000034098">
    <property type="component" value="Unassembled WGS sequence"/>
</dbReference>
<keyword evidence="4" id="KW-0472">Membrane</keyword>
<protein>
    <submittedName>
        <fullName evidence="7">Multicopper oxidase mco</fullName>
        <ecNumber evidence="7">1.-.-.-</ecNumber>
    </submittedName>
</protein>
<name>A0A0M2HEC7_MICTR</name>
<dbReference type="RefSeq" id="WP_245619579.1">
    <property type="nucleotide sequence ID" value="NZ_JYJA01000034.1"/>
</dbReference>
<dbReference type="PROSITE" id="PS00080">
    <property type="entry name" value="MULTICOPPER_OXIDASE2"/>
    <property type="match status" value="1"/>
</dbReference>
<dbReference type="CDD" id="cd04202">
    <property type="entry name" value="CuRO_D2_2dMcoN_like"/>
    <property type="match status" value="1"/>
</dbReference>
<gene>
    <name evidence="7" type="primary">mco</name>
    <name evidence="7" type="ORF">RS82_02115</name>
</gene>
<dbReference type="InterPro" id="IPR011707">
    <property type="entry name" value="Cu-oxidase-like_N"/>
</dbReference>
<dbReference type="Pfam" id="PF07731">
    <property type="entry name" value="Cu-oxidase_2"/>
    <property type="match status" value="1"/>
</dbReference>
<keyword evidence="4" id="KW-0812">Transmembrane</keyword>
<dbReference type="PANTHER" id="PTHR11709:SF394">
    <property type="entry name" value="FI03373P-RELATED"/>
    <property type="match status" value="1"/>
</dbReference>
<feature type="domain" description="Plastocyanin-like" evidence="6">
    <location>
        <begin position="112"/>
        <end position="225"/>
    </location>
</feature>
<dbReference type="GO" id="GO:0005507">
    <property type="term" value="F:copper ion binding"/>
    <property type="evidence" value="ECO:0007669"/>
    <property type="project" value="InterPro"/>
</dbReference>
<organism evidence="7 8">
    <name type="scientific">Microbacterium trichothecenolyticum</name>
    <name type="common">Aureobacterium trichothecenolyticum</name>
    <dbReference type="NCBI Taxonomy" id="69370"/>
    <lineage>
        <taxon>Bacteria</taxon>
        <taxon>Bacillati</taxon>
        <taxon>Actinomycetota</taxon>
        <taxon>Actinomycetes</taxon>
        <taxon>Micrococcales</taxon>
        <taxon>Microbacteriaceae</taxon>
        <taxon>Microbacterium</taxon>
    </lineage>
</organism>
<comment type="caution">
    <text evidence="7">The sequence shown here is derived from an EMBL/GenBank/DDBJ whole genome shotgun (WGS) entry which is preliminary data.</text>
</comment>
<dbReference type="AlphaFoldDB" id="A0A0M2HEC7"/>
<dbReference type="InterPro" id="IPR045087">
    <property type="entry name" value="Cu-oxidase_fam"/>
</dbReference>
<keyword evidence="2 7" id="KW-0560">Oxidoreductase</keyword>
<evidence type="ECO:0000259" key="6">
    <source>
        <dbReference type="Pfam" id="PF07732"/>
    </source>
</evidence>
<dbReference type="InterPro" id="IPR002355">
    <property type="entry name" value="Cu_oxidase_Cu_BS"/>
</dbReference>
<evidence type="ECO:0000256" key="4">
    <source>
        <dbReference type="SAM" id="Phobius"/>
    </source>
</evidence>
<dbReference type="PANTHER" id="PTHR11709">
    <property type="entry name" value="MULTI-COPPER OXIDASE"/>
    <property type="match status" value="1"/>
</dbReference>
<dbReference type="Pfam" id="PF07732">
    <property type="entry name" value="Cu-oxidase_3"/>
    <property type="match status" value="1"/>
</dbReference>
<dbReference type="PATRIC" id="fig|69370.6.peg.2147"/>
<proteinExistence type="predicted"/>
<dbReference type="Gene3D" id="2.60.40.420">
    <property type="entry name" value="Cupredoxins - blue copper proteins"/>
    <property type="match status" value="3"/>
</dbReference>
<dbReference type="EMBL" id="JYJA01000034">
    <property type="protein sequence ID" value="KJL42558.1"/>
    <property type="molecule type" value="Genomic_DNA"/>
</dbReference>
<feature type="domain" description="Plastocyanin-like" evidence="5">
    <location>
        <begin position="412"/>
        <end position="506"/>
    </location>
</feature>
<keyword evidence="1" id="KW-0479">Metal-binding</keyword>